<dbReference type="SUPFAM" id="SSF110111">
    <property type="entry name" value="Ctag/Cox11"/>
    <property type="match status" value="1"/>
</dbReference>
<dbReference type="Gene3D" id="2.60.370.10">
    <property type="entry name" value="Ctag/Cox11"/>
    <property type="match status" value="1"/>
</dbReference>
<dbReference type="InterPro" id="IPR023471">
    <property type="entry name" value="CtaG/Cox11_dom_sf"/>
</dbReference>
<feature type="region of interest" description="Disordered" evidence="6">
    <location>
        <begin position="253"/>
        <end position="291"/>
    </location>
</feature>
<dbReference type="Proteomes" id="UP000815325">
    <property type="component" value="Unassembled WGS sequence"/>
</dbReference>
<keyword evidence="4" id="KW-1133">Transmembrane helix</keyword>
<comment type="subcellular location">
    <subcellularLocation>
        <location evidence="2">Mitochondrion inner membrane</location>
        <topology evidence="2">Single-pass membrane protein</topology>
        <orientation evidence="2">Intermembrane side</orientation>
    </subcellularLocation>
</comment>
<feature type="compositionally biased region" description="Low complexity" evidence="6">
    <location>
        <begin position="280"/>
        <end position="291"/>
    </location>
</feature>
<organism evidence="7 8">
    <name type="scientific">Dunaliella salina</name>
    <name type="common">Green alga</name>
    <name type="synonym">Protococcus salinus</name>
    <dbReference type="NCBI Taxonomy" id="3046"/>
    <lineage>
        <taxon>Eukaryota</taxon>
        <taxon>Viridiplantae</taxon>
        <taxon>Chlorophyta</taxon>
        <taxon>core chlorophytes</taxon>
        <taxon>Chlorophyceae</taxon>
        <taxon>CS clade</taxon>
        <taxon>Chlamydomonadales</taxon>
        <taxon>Dunaliellaceae</taxon>
        <taxon>Dunaliella</taxon>
    </lineage>
</organism>
<evidence type="ECO:0000256" key="5">
    <source>
        <dbReference type="ARBA" id="ARBA00023136"/>
    </source>
</evidence>
<accession>A0ABQ7GEG0</accession>
<dbReference type="EMBL" id="MU069836">
    <property type="protein sequence ID" value="KAF5832993.1"/>
    <property type="molecule type" value="Genomic_DNA"/>
</dbReference>
<evidence type="ECO:0000256" key="6">
    <source>
        <dbReference type="SAM" id="MobiDB-lite"/>
    </source>
</evidence>
<dbReference type="InterPro" id="IPR007533">
    <property type="entry name" value="Cyt_c_oxidase_assmbl_CtaG"/>
</dbReference>
<reference evidence="7" key="1">
    <citation type="submission" date="2017-08" db="EMBL/GenBank/DDBJ databases">
        <authorList>
            <person name="Polle J.E."/>
            <person name="Barry K."/>
            <person name="Cushman J."/>
            <person name="Schmutz J."/>
            <person name="Tran D."/>
            <person name="Hathwaick L.T."/>
            <person name="Yim W.C."/>
            <person name="Jenkins J."/>
            <person name="Mckie-Krisberg Z.M."/>
            <person name="Prochnik S."/>
            <person name="Lindquist E."/>
            <person name="Dockter R.B."/>
            <person name="Adam C."/>
            <person name="Molina H."/>
            <person name="Bunkerborg J."/>
            <person name="Jin E."/>
            <person name="Buchheim M."/>
            <person name="Magnuson J."/>
        </authorList>
    </citation>
    <scope>NUCLEOTIDE SEQUENCE</scope>
    <source>
        <strain evidence="7">CCAP 19/18</strain>
    </source>
</reference>
<protein>
    <submittedName>
        <fullName evidence="7">Cytochrome c oxidase assembly protein CtaG/Cox11-domain-containing protein</fullName>
    </submittedName>
</protein>
<keyword evidence="8" id="KW-1185">Reference proteome</keyword>
<evidence type="ECO:0000256" key="3">
    <source>
        <dbReference type="ARBA" id="ARBA00022692"/>
    </source>
</evidence>
<dbReference type="PROSITE" id="PS51257">
    <property type="entry name" value="PROKAR_LIPOPROTEIN"/>
    <property type="match status" value="1"/>
</dbReference>
<evidence type="ECO:0000256" key="2">
    <source>
        <dbReference type="ARBA" id="ARBA00004243"/>
    </source>
</evidence>
<evidence type="ECO:0000313" key="8">
    <source>
        <dbReference type="Proteomes" id="UP000815325"/>
    </source>
</evidence>
<sequence>MTQRRLAGNVFSSSLSCMQRSLVPEVCSTSGRQFSALSGHAAPCMRALESQGMLQQWAQARGNFPTAACSWSATRGFAASPVGKQMRSKASAAEMGMYGATGYGGTVAGADTVEEKLKRRMENPNAELEKAAANRDITVWFNSDVADDMPWEFKPTQQYVRVKAGQSTLAFFTAHNKSDKPVTGYSVYNVTPDKLGQYFNKIQCFCFEEQRLQPHETVDMPVFFYIDSEMVGDWNCRNVDDVTLSYKFHKVDDEDLEDEEESEPAAPGSGIKLHGPGMIPPQSQQQPAPAA</sequence>
<evidence type="ECO:0000256" key="1">
    <source>
        <dbReference type="ARBA" id="ARBA00004007"/>
    </source>
</evidence>
<comment type="function">
    <text evidence="1">Exerts its effect at some terminal stage of cytochrome c oxidase synthesis, probably by being involved in the insertion of the copper B into subunit I.</text>
</comment>
<dbReference type="PANTHER" id="PTHR21320:SF3">
    <property type="entry name" value="CYTOCHROME C OXIDASE ASSEMBLY PROTEIN COX11, MITOCHONDRIAL-RELATED"/>
    <property type="match status" value="1"/>
</dbReference>
<proteinExistence type="predicted"/>
<comment type="caution">
    <text evidence="7">The sequence shown here is derived from an EMBL/GenBank/DDBJ whole genome shotgun (WGS) entry which is preliminary data.</text>
</comment>
<evidence type="ECO:0000313" key="7">
    <source>
        <dbReference type="EMBL" id="KAF5832993.1"/>
    </source>
</evidence>
<evidence type="ECO:0000256" key="4">
    <source>
        <dbReference type="ARBA" id="ARBA00022989"/>
    </source>
</evidence>
<keyword evidence="5" id="KW-0472">Membrane</keyword>
<dbReference type="Pfam" id="PF04442">
    <property type="entry name" value="CtaG_Cox11"/>
    <property type="match status" value="1"/>
</dbReference>
<gene>
    <name evidence="7" type="ORF">DUNSADRAFT_10949</name>
</gene>
<feature type="compositionally biased region" description="Acidic residues" evidence="6">
    <location>
        <begin position="253"/>
        <end position="263"/>
    </location>
</feature>
<dbReference type="PANTHER" id="PTHR21320">
    <property type="entry name" value="CYTOCHROME C OXIDASE ASSEMBLY PROTEIN COX11-RELATED"/>
    <property type="match status" value="1"/>
</dbReference>
<keyword evidence="3" id="KW-0812">Transmembrane</keyword>
<name>A0ABQ7GEG0_DUNSA</name>